<feature type="domain" description="C2H2-type" evidence="2">
    <location>
        <begin position="293"/>
        <end position="317"/>
    </location>
</feature>
<protein>
    <recommendedName>
        <fullName evidence="2">C2H2-type domain-containing protein</fullName>
    </recommendedName>
</protein>
<dbReference type="OrthoDB" id="156512at2759"/>
<name>W4FNS1_APHAT</name>
<organism evidence="3">
    <name type="scientific">Aphanomyces astaci</name>
    <name type="common">Crayfish plague agent</name>
    <dbReference type="NCBI Taxonomy" id="112090"/>
    <lineage>
        <taxon>Eukaryota</taxon>
        <taxon>Sar</taxon>
        <taxon>Stramenopiles</taxon>
        <taxon>Oomycota</taxon>
        <taxon>Saprolegniomycetes</taxon>
        <taxon>Saprolegniales</taxon>
        <taxon>Verrucalvaceae</taxon>
        <taxon>Aphanomyces</taxon>
    </lineage>
</organism>
<feature type="region of interest" description="Disordered" evidence="1">
    <location>
        <begin position="309"/>
        <end position="350"/>
    </location>
</feature>
<dbReference type="RefSeq" id="XP_009841380.1">
    <property type="nucleotide sequence ID" value="XM_009843078.1"/>
</dbReference>
<gene>
    <name evidence="3" type="ORF">H257_15090</name>
</gene>
<dbReference type="AlphaFoldDB" id="W4FNS1"/>
<dbReference type="PROSITE" id="PS00028">
    <property type="entry name" value="ZINC_FINGER_C2H2_1"/>
    <property type="match status" value="1"/>
</dbReference>
<dbReference type="PANTHER" id="PTHR31827">
    <property type="entry name" value="EMB|CAB89363.1"/>
    <property type="match status" value="1"/>
</dbReference>
<accession>W4FNS1</accession>
<dbReference type="GeneID" id="20817086"/>
<feature type="region of interest" description="Disordered" evidence="1">
    <location>
        <begin position="51"/>
        <end position="77"/>
    </location>
</feature>
<dbReference type="InterPro" id="IPR013087">
    <property type="entry name" value="Znf_C2H2_type"/>
</dbReference>
<feature type="compositionally biased region" description="Basic residues" evidence="1">
    <location>
        <begin position="311"/>
        <end position="328"/>
    </location>
</feature>
<reference evidence="3" key="1">
    <citation type="submission" date="2013-12" db="EMBL/GenBank/DDBJ databases">
        <title>The Genome Sequence of Aphanomyces astaci APO3.</title>
        <authorList>
            <consortium name="The Broad Institute Genomics Platform"/>
            <person name="Russ C."/>
            <person name="Tyler B."/>
            <person name="van West P."/>
            <person name="Dieguez-Uribeondo J."/>
            <person name="Young S.K."/>
            <person name="Zeng Q."/>
            <person name="Gargeya S."/>
            <person name="Fitzgerald M."/>
            <person name="Abouelleil A."/>
            <person name="Alvarado L."/>
            <person name="Chapman S.B."/>
            <person name="Gainer-Dewar J."/>
            <person name="Goldberg J."/>
            <person name="Griggs A."/>
            <person name="Gujja S."/>
            <person name="Hansen M."/>
            <person name="Howarth C."/>
            <person name="Imamovic A."/>
            <person name="Ireland A."/>
            <person name="Larimer J."/>
            <person name="McCowan C."/>
            <person name="Murphy C."/>
            <person name="Pearson M."/>
            <person name="Poon T.W."/>
            <person name="Priest M."/>
            <person name="Roberts A."/>
            <person name="Saif S."/>
            <person name="Shea T."/>
            <person name="Sykes S."/>
            <person name="Wortman J."/>
            <person name="Nusbaum C."/>
            <person name="Birren B."/>
        </authorList>
    </citation>
    <scope>NUCLEOTIDE SEQUENCE [LARGE SCALE GENOMIC DNA]</scope>
    <source>
        <strain evidence="3">APO3</strain>
    </source>
</reference>
<evidence type="ECO:0000256" key="1">
    <source>
        <dbReference type="SAM" id="MobiDB-lite"/>
    </source>
</evidence>
<dbReference type="VEuPathDB" id="FungiDB:H257_15090"/>
<dbReference type="EMBL" id="KI913179">
    <property type="protein sequence ID" value="ETV69127.1"/>
    <property type="molecule type" value="Genomic_DNA"/>
</dbReference>
<sequence>MEPVHMLTNLFDDILDWDAAFHIDDNIKPFAFPSSFGSSSHTMYVDTELPGDVKLESPTSSSRPDQSFYPHHPHVQQHPSCTRTVVPQRQSILPPSYSIVSSTQHNCALEHPSTLVSATNEPSNVLLCLPPVEDDVWWFHEFEASLRAVPPPSQPAATSPHLVLLNAEHATLLELLLSPTPPPASVPAGPSSSECVVLGCHNLTSFVRGRCKKSHDGKRRCNFHGCPSGPQTGGFCIKHGGGNRCTFVGCNKAVQTVGKCKTHGGGVRCSVAGCDRSSQGDKKCRRHGGGKRCGVDGCGKGVQKDGFCAAHHPKKSHGHRQPRRRRGGRHVDNSSNDVPPHQPTFQCDYR</sequence>
<dbReference type="PANTHER" id="PTHR31827:SF1">
    <property type="entry name" value="EMB|CAB89363.1"/>
    <property type="match status" value="1"/>
</dbReference>
<evidence type="ECO:0000259" key="2">
    <source>
        <dbReference type="PROSITE" id="PS00028"/>
    </source>
</evidence>
<proteinExistence type="predicted"/>
<evidence type="ECO:0000313" key="3">
    <source>
        <dbReference type="EMBL" id="ETV69127.1"/>
    </source>
</evidence>